<evidence type="ECO:0000256" key="11">
    <source>
        <dbReference type="ARBA" id="ARBA00023303"/>
    </source>
</evidence>
<feature type="region of interest" description="Disordered" evidence="12">
    <location>
        <begin position="1039"/>
        <end position="1068"/>
    </location>
</feature>
<keyword evidence="10 13" id="KW-0472">Membrane</keyword>
<name>A0A485K3N0_9STRA</name>
<keyword evidence="8 13" id="KW-1133">Transmembrane helix</keyword>
<dbReference type="GO" id="GO:0034702">
    <property type="term" value="C:monoatomic ion channel complex"/>
    <property type="evidence" value="ECO:0007669"/>
    <property type="project" value="UniProtKB-KW"/>
</dbReference>
<dbReference type="PRINTS" id="PR01463">
    <property type="entry name" value="EAGCHANLFMLY"/>
</dbReference>
<feature type="region of interest" description="Disordered" evidence="12">
    <location>
        <begin position="1355"/>
        <end position="1387"/>
    </location>
</feature>
<dbReference type="SUPFAM" id="SSF81324">
    <property type="entry name" value="Voltage-gated potassium channels"/>
    <property type="match status" value="1"/>
</dbReference>
<protein>
    <submittedName>
        <fullName evidence="16">Aste57867_451 protein</fullName>
    </submittedName>
</protein>
<feature type="compositionally biased region" description="Basic and acidic residues" evidence="12">
    <location>
        <begin position="1371"/>
        <end position="1387"/>
    </location>
</feature>
<keyword evidence="4 13" id="KW-0812">Transmembrane</keyword>
<evidence type="ECO:0000313" key="17">
    <source>
        <dbReference type="Proteomes" id="UP000332933"/>
    </source>
</evidence>
<feature type="compositionally biased region" description="Low complexity" evidence="12">
    <location>
        <begin position="1039"/>
        <end position="1056"/>
    </location>
</feature>
<feature type="compositionally biased region" description="Polar residues" evidence="12">
    <location>
        <begin position="1250"/>
        <end position="1263"/>
    </location>
</feature>
<evidence type="ECO:0000256" key="10">
    <source>
        <dbReference type="ARBA" id="ARBA00023136"/>
    </source>
</evidence>
<evidence type="ECO:0000256" key="9">
    <source>
        <dbReference type="ARBA" id="ARBA00023065"/>
    </source>
</evidence>
<keyword evidence="11" id="KW-0407">Ion channel</keyword>
<dbReference type="Gene3D" id="1.10.287.70">
    <property type="match status" value="1"/>
</dbReference>
<evidence type="ECO:0000256" key="2">
    <source>
        <dbReference type="ARBA" id="ARBA00022448"/>
    </source>
</evidence>
<dbReference type="InterPro" id="IPR005821">
    <property type="entry name" value="Ion_trans_dom"/>
</dbReference>
<evidence type="ECO:0000313" key="16">
    <source>
        <dbReference type="EMBL" id="VFT77676.1"/>
    </source>
</evidence>
<dbReference type="CDD" id="cd00038">
    <property type="entry name" value="CAP_ED"/>
    <property type="match status" value="1"/>
</dbReference>
<dbReference type="SUPFAM" id="SSF51206">
    <property type="entry name" value="cAMP-binding domain-like"/>
    <property type="match status" value="1"/>
</dbReference>
<feature type="compositionally biased region" description="Polar residues" evidence="12">
    <location>
        <begin position="33"/>
        <end position="42"/>
    </location>
</feature>
<dbReference type="PROSITE" id="PS50042">
    <property type="entry name" value="CNMP_BINDING_3"/>
    <property type="match status" value="1"/>
</dbReference>
<feature type="transmembrane region" description="Helical" evidence="13">
    <location>
        <begin position="233"/>
        <end position="258"/>
    </location>
</feature>
<dbReference type="Gene3D" id="1.10.287.630">
    <property type="entry name" value="Helix hairpin bin"/>
    <property type="match status" value="1"/>
</dbReference>
<keyword evidence="6" id="KW-0851">Voltage-gated channel</keyword>
<keyword evidence="3" id="KW-0633">Potassium transport</keyword>
<dbReference type="OrthoDB" id="421226at2759"/>
<feature type="transmembrane region" description="Helical" evidence="13">
    <location>
        <begin position="318"/>
        <end position="337"/>
    </location>
</feature>
<dbReference type="SUPFAM" id="SSF52540">
    <property type="entry name" value="P-loop containing nucleoside triphosphate hydrolases"/>
    <property type="match status" value="1"/>
</dbReference>
<dbReference type="InterPro" id="IPR014710">
    <property type="entry name" value="RmlC-like_jellyroll"/>
</dbReference>
<dbReference type="GO" id="GO:0005249">
    <property type="term" value="F:voltage-gated potassium channel activity"/>
    <property type="evidence" value="ECO:0007669"/>
    <property type="project" value="InterPro"/>
</dbReference>
<evidence type="ECO:0000256" key="5">
    <source>
        <dbReference type="ARBA" id="ARBA00022826"/>
    </source>
</evidence>
<evidence type="ECO:0000313" key="15">
    <source>
        <dbReference type="EMBL" id="KAF0720264.1"/>
    </source>
</evidence>
<feature type="compositionally biased region" description="Acidic residues" evidence="12">
    <location>
        <begin position="826"/>
        <end position="838"/>
    </location>
</feature>
<evidence type="ECO:0000256" key="13">
    <source>
        <dbReference type="SAM" id="Phobius"/>
    </source>
</evidence>
<evidence type="ECO:0000256" key="7">
    <source>
        <dbReference type="ARBA" id="ARBA00022958"/>
    </source>
</evidence>
<keyword evidence="7" id="KW-0630">Potassium</keyword>
<evidence type="ECO:0000256" key="1">
    <source>
        <dbReference type="ARBA" id="ARBA00004141"/>
    </source>
</evidence>
<feature type="region of interest" description="Disordered" evidence="12">
    <location>
        <begin position="819"/>
        <end position="856"/>
    </location>
</feature>
<feature type="region of interest" description="Disordered" evidence="12">
    <location>
        <begin position="1164"/>
        <end position="1184"/>
    </location>
</feature>
<dbReference type="GO" id="GO:0042391">
    <property type="term" value="P:regulation of membrane potential"/>
    <property type="evidence" value="ECO:0007669"/>
    <property type="project" value="TreeGrafter"/>
</dbReference>
<evidence type="ECO:0000256" key="12">
    <source>
        <dbReference type="SAM" id="MobiDB-lite"/>
    </source>
</evidence>
<dbReference type="SMART" id="SM00100">
    <property type="entry name" value="cNMP"/>
    <property type="match status" value="1"/>
</dbReference>
<dbReference type="FunFam" id="1.10.287.70:FF:000123">
    <property type="entry name" value="Potassium channel KAT3"/>
    <property type="match status" value="1"/>
</dbReference>
<dbReference type="InterPro" id="IPR027417">
    <property type="entry name" value="P-loop_NTPase"/>
</dbReference>
<evidence type="ECO:0000256" key="6">
    <source>
        <dbReference type="ARBA" id="ARBA00022882"/>
    </source>
</evidence>
<evidence type="ECO:0000256" key="8">
    <source>
        <dbReference type="ARBA" id="ARBA00022989"/>
    </source>
</evidence>
<proteinExistence type="predicted"/>
<keyword evidence="9" id="KW-0406">Ion transport</keyword>
<dbReference type="PANTHER" id="PTHR10217:SF435">
    <property type="entry name" value="POTASSIUM VOLTAGE-GATED CHANNEL PROTEIN EAG"/>
    <property type="match status" value="1"/>
</dbReference>
<dbReference type="Pfam" id="PF00027">
    <property type="entry name" value="cNMP_binding"/>
    <property type="match status" value="1"/>
</dbReference>
<dbReference type="InterPro" id="IPR050818">
    <property type="entry name" value="KCNH_animal-type"/>
</dbReference>
<sequence length="1503" mass="168444">MEESPPQPVPLVRLKTNTSLKDFAMRVKEATYHNPTTHNQRPVGSPRTKSRRKSVSRKQTFFSHGLAAMSKVAPIGMPGHRKKSSRHQKSVEQYDKHFRQSKIAEGASKFEEHAHEWGNYQLGGFIGVVNEVISTQKKEKDLKVQYVVMPNSHFRKAWDIVMILCLIYVAMFLPMQLSFFSSSMTIDNIQPWLVVYSIDRFTDGIFILDMIVNFRSPEVSRKGDVSFDARKQAFKYLHGWFILDLVSIIPFDYISLYITGPDPNQSAGGVHLSRLPRLLRMFRLTKILKVVNASRIFKRYESHISIKYGYLRLIKFSMAILMMIHWLACAAYMASILSQSNQDDAVITWLGQLYKNHLITGSQIGPYFIDEYVASIYWATMTITTIGYGDITAMNTIERSFFIVMMLIGAGMYAYVVGTMCQLVEGLNIDALEFQKQMDQINDFLEMNAIPQTLRLRIRKYLLYKRDARLSNISELLASLSPAIRDEVALFKFEKILSSVGQFRGAPPDFLAALALKLTMMVFAPNEMITVFGRIGTSMYIINRGRVQIERMASDGKIVVVSVLEEGSYFGERGLLFSSKRRASVRALNYVETSCLTRRDLEEVSNDFPHVRRVIRKAMVKEVIARSLATGEMVALAQDKDFVRQQMQLHASEAVRRSIKSTRTSEGGINDADEASVAHLQADRVRSIHEIDVVRGSREETHSLAMDSNDAPGVTNNPSPHGLWANARHFDGAATTRHVFVTRDKSKPKLTVGQKRIFRVEPSRSGRGDGVDDWRPLANMRRKSRSVTALCLPAELPSRRKSRSLTALDTDLLKYGVKFEAQGPELPEDADEDEDDEEGRIMSDNGQDETDAQSDEEERYMLEETAMEMLSSHQQTLATMSATMEALKAKSETTELLLHALLAKLNLAENAKSTKPDATFFQVGHATRRPICVAECTPAYAMRVATPPLILLVFDLSRHDTFAALITKWSLMMDIAASATVVLVGCKADLASDDSSVYMLSSEARAYAATEYDNYIETSSSASTGLDVLTAVLFPEESAPSRSRSSSPVLSRRNSVIEPSPTHAQRSPKDIWLYDHSAAQESVDIKPCHRAMVTIYAKGLAKAKRAEAMASERCNELYRRLSVSPKRSPPKEPTRSSVVAIRLTNADGTSRRFSFMEETQASLKRMVRGKSTDEADKSEVVEDGRKDTMEGEAFQGQEEGHERQSSICMKNADGSSRSFSFMQDTHASVQRVMSMQLKPRPSVIVERRSNSFTKRPSATPSKTNDNHVENNEGRVTLEFSGITSVARTANHDTAAKIQKPPPFNDPPDQVAETEFRITSQNQESEPLARNGGEAKCVEERQRGAALLQDEIILSTDVSDDSSESSWATQDGTRHDPYGEENVSSEKVDQIHEELRGNSLEKKNLVDEVEFGDDDLWRTMETGPLTCPSIKASTPTIEEQFISLRAATMDNTSVHVGKTQSQPCVTNIQEDGVDNMETSVEEVEDITFSDDDVLEALDSFQLSI</sequence>
<feature type="domain" description="Cyclic nucleotide-binding" evidence="14">
    <location>
        <begin position="502"/>
        <end position="622"/>
    </location>
</feature>
<dbReference type="InterPro" id="IPR018490">
    <property type="entry name" value="cNMP-bd_dom_sf"/>
</dbReference>
<feature type="transmembrane region" description="Helical" evidence="13">
    <location>
        <begin position="401"/>
        <end position="418"/>
    </location>
</feature>
<gene>
    <name evidence="16" type="primary">Aste57867_451</name>
    <name evidence="15" type="ORF">As57867_000450</name>
    <name evidence="16" type="ORF">ASTE57867_451</name>
</gene>
<dbReference type="Gene3D" id="3.40.50.300">
    <property type="entry name" value="P-loop containing nucleotide triphosphate hydrolases"/>
    <property type="match status" value="1"/>
</dbReference>
<evidence type="ECO:0000259" key="14">
    <source>
        <dbReference type="PROSITE" id="PS50042"/>
    </source>
</evidence>
<feature type="region of interest" description="Disordered" evidence="12">
    <location>
        <begin position="28"/>
        <end position="59"/>
    </location>
</feature>
<feature type="compositionally biased region" description="Basic and acidic residues" evidence="12">
    <location>
        <begin position="1170"/>
        <end position="1184"/>
    </location>
</feature>
<dbReference type="GO" id="GO:0005886">
    <property type="term" value="C:plasma membrane"/>
    <property type="evidence" value="ECO:0007669"/>
    <property type="project" value="TreeGrafter"/>
</dbReference>
<keyword evidence="2" id="KW-0813">Transport</keyword>
<feature type="compositionally biased region" description="Acidic residues" evidence="12">
    <location>
        <begin position="846"/>
        <end position="856"/>
    </location>
</feature>
<evidence type="ECO:0000256" key="3">
    <source>
        <dbReference type="ARBA" id="ARBA00022538"/>
    </source>
</evidence>
<reference evidence="15" key="2">
    <citation type="submission" date="2019-06" db="EMBL/GenBank/DDBJ databases">
        <title>Genomics analysis of Aphanomyces spp. identifies a new class of oomycete effector associated with host adaptation.</title>
        <authorList>
            <person name="Gaulin E."/>
        </authorList>
    </citation>
    <scope>NUCLEOTIDE SEQUENCE</scope>
    <source>
        <strain evidence="15">CBS 578.67</strain>
    </source>
</reference>
<keyword evidence="5" id="KW-0631">Potassium channel</keyword>
<organism evidence="16 17">
    <name type="scientific">Aphanomyces stellatus</name>
    <dbReference type="NCBI Taxonomy" id="120398"/>
    <lineage>
        <taxon>Eukaryota</taxon>
        <taxon>Sar</taxon>
        <taxon>Stramenopiles</taxon>
        <taxon>Oomycota</taxon>
        <taxon>Saprolegniomycetes</taxon>
        <taxon>Saprolegniales</taxon>
        <taxon>Verrucalvaceae</taxon>
        <taxon>Aphanomyces</taxon>
    </lineage>
</organism>
<dbReference type="Gene3D" id="2.60.120.10">
    <property type="entry name" value="Jelly Rolls"/>
    <property type="match status" value="1"/>
</dbReference>
<feature type="transmembrane region" description="Helical" evidence="13">
    <location>
        <begin position="157"/>
        <end position="177"/>
    </location>
</feature>
<dbReference type="EMBL" id="CAADRA010000022">
    <property type="protein sequence ID" value="VFT77676.1"/>
    <property type="molecule type" value="Genomic_DNA"/>
</dbReference>
<accession>A0A485K3N0</accession>
<dbReference type="InterPro" id="IPR003938">
    <property type="entry name" value="K_chnl_volt-dep_EAG/ELK/ERG"/>
</dbReference>
<evidence type="ECO:0000256" key="4">
    <source>
        <dbReference type="ARBA" id="ARBA00022692"/>
    </source>
</evidence>
<comment type="subcellular location">
    <subcellularLocation>
        <location evidence="1">Membrane</location>
        <topology evidence="1">Multi-pass membrane protein</topology>
    </subcellularLocation>
</comment>
<dbReference type="EMBL" id="VJMH01000022">
    <property type="protein sequence ID" value="KAF0720264.1"/>
    <property type="molecule type" value="Genomic_DNA"/>
</dbReference>
<dbReference type="Pfam" id="PF00520">
    <property type="entry name" value="Ion_trans"/>
    <property type="match status" value="1"/>
</dbReference>
<dbReference type="InterPro" id="IPR000595">
    <property type="entry name" value="cNMP-bd_dom"/>
</dbReference>
<dbReference type="Proteomes" id="UP000332933">
    <property type="component" value="Unassembled WGS sequence"/>
</dbReference>
<feature type="region of interest" description="Disordered" evidence="12">
    <location>
        <begin position="1250"/>
        <end position="1269"/>
    </location>
</feature>
<reference evidence="16 17" key="1">
    <citation type="submission" date="2019-03" db="EMBL/GenBank/DDBJ databases">
        <authorList>
            <person name="Gaulin E."/>
            <person name="Dumas B."/>
        </authorList>
    </citation>
    <scope>NUCLEOTIDE SEQUENCE [LARGE SCALE GENOMIC DNA]</scope>
    <source>
        <strain evidence="16">CBS 568.67</strain>
    </source>
</reference>
<dbReference type="PANTHER" id="PTHR10217">
    <property type="entry name" value="VOLTAGE AND LIGAND GATED POTASSIUM CHANNEL"/>
    <property type="match status" value="1"/>
</dbReference>
<keyword evidence="17" id="KW-1185">Reference proteome</keyword>